<feature type="domain" description="Sphingomyelin phosphodiesterase C-terminal" evidence="7">
    <location>
        <begin position="423"/>
        <end position="480"/>
    </location>
</feature>
<dbReference type="InterPro" id="IPR029052">
    <property type="entry name" value="Metallo-depent_PP-like"/>
</dbReference>
<dbReference type="OrthoDB" id="348678at2759"/>
<evidence type="ECO:0000259" key="6">
    <source>
        <dbReference type="Pfam" id="PF00149"/>
    </source>
</evidence>
<keyword evidence="3" id="KW-0964">Secreted</keyword>
<evidence type="ECO:0000256" key="2">
    <source>
        <dbReference type="ARBA" id="ARBA00008234"/>
    </source>
</evidence>
<dbReference type="InterPro" id="IPR004843">
    <property type="entry name" value="Calcineurin-like_PHP"/>
</dbReference>
<dbReference type="GO" id="GO:0005615">
    <property type="term" value="C:extracellular space"/>
    <property type="evidence" value="ECO:0007669"/>
    <property type="project" value="TreeGrafter"/>
</dbReference>
<dbReference type="GO" id="GO:0006798">
    <property type="term" value="P:polyphosphate catabolic process"/>
    <property type="evidence" value="ECO:0007669"/>
    <property type="project" value="TreeGrafter"/>
</dbReference>
<evidence type="ECO:0000259" key="7">
    <source>
        <dbReference type="Pfam" id="PF19272"/>
    </source>
</evidence>
<accession>A0A1X2GV23</accession>
<dbReference type="GO" id="GO:0004309">
    <property type="term" value="F:exopolyphosphatase activity"/>
    <property type="evidence" value="ECO:0007669"/>
    <property type="project" value="TreeGrafter"/>
</dbReference>
<dbReference type="EMBL" id="MCGT01000002">
    <property type="protein sequence ID" value="ORX61891.1"/>
    <property type="molecule type" value="Genomic_DNA"/>
</dbReference>
<evidence type="ECO:0000256" key="1">
    <source>
        <dbReference type="ARBA" id="ARBA00004613"/>
    </source>
</evidence>
<dbReference type="GO" id="GO:0000298">
    <property type="term" value="F:endopolyphosphatase activity"/>
    <property type="evidence" value="ECO:0007669"/>
    <property type="project" value="TreeGrafter"/>
</dbReference>
<dbReference type="AlphaFoldDB" id="A0A1X2GV23"/>
<dbReference type="Gene3D" id="3.60.21.10">
    <property type="match status" value="1"/>
</dbReference>
<evidence type="ECO:0000256" key="3">
    <source>
        <dbReference type="ARBA" id="ARBA00022525"/>
    </source>
</evidence>
<keyword evidence="4" id="KW-0378">Hydrolase</keyword>
<dbReference type="STRING" id="101127.A0A1X2GV23"/>
<dbReference type="Proteomes" id="UP000242146">
    <property type="component" value="Unassembled WGS sequence"/>
</dbReference>
<dbReference type="SUPFAM" id="SSF56300">
    <property type="entry name" value="Metallo-dependent phosphatases"/>
    <property type="match status" value="1"/>
</dbReference>
<proteinExistence type="inferred from homology"/>
<keyword evidence="9" id="KW-1185">Reference proteome</keyword>
<evidence type="ECO:0000256" key="4">
    <source>
        <dbReference type="ARBA" id="ARBA00022801"/>
    </source>
</evidence>
<reference evidence="8 9" key="1">
    <citation type="submission" date="2016-07" db="EMBL/GenBank/DDBJ databases">
        <title>Pervasive Adenine N6-methylation of Active Genes in Fungi.</title>
        <authorList>
            <consortium name="DOE Joint Genome Institute"/>
            <person name="Mondo S.J."/>
            <person name="Dannebaum R.O."/>
            <person name="Kuo R.C."/>
            <person name="Labutti K."/>
            <person name="Haridas S."/>
            <person name="Kuo A."/>
            <person name="Salamov A."/>
            <person name="Ahrendt S.R."/>
            <person name="Lipzen A."/>
            <person name="Sullivan W."/>
            <person name="Andreopoulos W.B."/>
            <person name="Clum A."/>
            <person name="Lindquist E."/>
            <person name="Daum C."/>
            <person name="Ramamoorthy G.K."/>
            <person name="Gryganskyi A."/>
            <person name="Culley D."/>
            <person name="Magnuson J.K."/>
            <person name="James T.Y."/>
            <person name="O'Malley M.A."/>
            <person name="Stajich J.E."/>
            <person name="Spatafora J.W."/>
            <person name="Visel A."/>
            <person name="Grigoriev I.V."/>
        </authorList>
    </citation>
    <scope>NUCLEOTIDE SEQUENCE [LARGE SCALE GENOMIC DNA]</scope>
    <source>
        <strain evidence="8 9">NRRL 3301</strain>
    </source>
</reference>
<protein>
    <recommendedName>
        <fullName evidence="10">Calcineurin-like phosphoesterase domain-containing protein</fullName>
    </recommendedName>
</protein>
<dbReference type="InterPro" id="IPR045473">
    <property type="entry name" value="ASM_C"/>
</dbReference>
<dbReference type="PANTHER" id="PTHR10340:SF55">
    <property type="entry name" value="ENDOPOLYPHOSPHATASE"/>
    <property type="match status" value="1"/>
</dbReference>
<keyword evidence="5" id="KW-0325">Glycoprotein</keyword>
<dbReference type="Pfam" id="PF19272">
    <property type="entry name" value="ASMase_C"/>
    <property type="match status" value="1"/>
</dbReference>
<sequence length="505" mass="58426">MAIQWYKRSHPTPQKRYGYFLHITDMHIDESYRPGATVDSDCHRLPLASSRTGRLTLRQQAALASNTSTAAPELAGTLGTPGRDCDSPIALARQTLDWIEQEWKHKLDFVIWTGDNARHDWDDKYKRKRKHIYSLNQQIQQMMMDTFGPTEEDPRWIPLVPAIGNNDIHPHNFLEQDDHGLLAFYSQLWQPWIPDDQQPTFQKGGYFAVDVGPQMRVLSMNTLYFYSKNSGVRDCHKPGLAHDHMQWFADQLALAKQDRVKVLVMGHVPPSPRDYRPSCFQQYTQLSSEYADLVQGHLYGHLNMDHFLLYGDEDNSQLVKPDSSQLTDGDNGDDPEVHVNRNIEKYVGWLQSMYSSLLDDLEDEKSERDDSRALDELASKLVVVQVSPSVLPVYLPTLRVFRYEINDDDQSSTKKPHGTLLGFNQYLANITQWDQTTHLKNTPLDYTLEYTTEDAYGLRDLTPKSYYDLVKHFVQEEQRRATDGLWATYIRNMFVQTLDFDLSPM</sequence>
<comment type="subcellular location">
    <subcellularLocation>
        <location evidence="1">Secreted</location>
    </subcellularLocation>
</comment>
<name>A0A1X2GV23_9FUNG</name>
<dbReference type="GO" id="GO:0000324">
    <property type="term" value="C:fungal-type vacuole"/>
    <property type="evidence" value="ECO:0007669"/>
    <property type="project" value="TreeGrafter"/>
</dbReference>
<comment type="similarity">
    <text evidence="2">Belongs to the acid sphingomyelinase family.</text>
</comment>
<feature type="domain" description="Calcineurin-like phosphoesterase" evidence="6">
    <location>
        <begin position="20"/>
        <end position="301"/>
    </location>
</feature>
<evidence type="ECO:0008006" key="10">
    <source>
        <dbReference type="Google" id="ProtNLM"/>
    </source>
</evidence>
<dbReference type="Pfam" id="PF00149">
    <property type="entry name" value="Metallophos"/>
    <property type="match status" value="1"/>
</dbReference>
<dbReference type="PANTHER" id="PTHR10340">
    <property type="entry name" value="SPHINGOMYELIN PHOSPHODIESTERASE"/>
    <property type="match status" value="1"/>
</dbReference>
<evidence type="ECO:0000313" key="8">
    <source>
        <dbReference type="EMBL" id="ORX61891.1"/>
    </source>
</evidence>
<evidence type="ECO:0000313" key="9">
    <source>
        <dbReference type="Proteomes" id="UP000242146"/>
    </source>
</evidence>
<comment type="caution">
    <text evidence="8">The sequence shown here is derived from an EMBL/GenBank/DDBJ whole genome shotgun (WGS) entry which is preliminary data.</text>
</comment>
<dbReference type="GO" id="GO:0008081">
    <property type="term" value="F:phosphoric diester hydrolase activity"/>
    <property type="evidence" value="ECO:0007669"/>
    <property type="project" value="TreeGrafter"/>
</dbReference>
<organism evidence="8 9">
    <name type="scientific">Hesseltinella vesiculosa</name>
    <dbReference type="NCBI Taxonomy" id="101127"/>
    <lineage>
        <taxon>Eukaryota</taxon>
        <taxon>Fungi</taxon>
        <taxon>Fungi incertae sedis</taxon>
        <taxon>Mucoromycota</taxon>
        <taxon>Mucoromycotina</taxon>
        <taxon>Mucoromycetes</taxon>
        <taxon>Mucorales</taxon>
        <taxon>Cunninghamellaceae</taxon>
        <taxon>Hesseltinella</taxon>
    </lineage>
</organism>
<gene>
    <name evidence="8" type="ORF">DM01DRAFT_1331365</name>
</gene>
<evidence type="ECO:0000256" key="5">
    <source>
        <dbReference type="ARBA" id="ARBA00023180"/>
    </source>
</evidence>